<dbReference type="Proteomes" id="UP001237642">
    <property type="component" value="Unassembled WGS sequence"/>
</dbReference>
<comment type="subcellular location">
    <subcellularLocation>
        <location evidence="1">Nucleus</location>
        <location evidence="1">Nucleolus</location>
    </subcellularLocation>
    <subcellularLocation>
        <location evidence="2">Nucleus</location>
        <location evidence="2">Nucleoplasm</location>
    </subcellularLocation>
</comment>
<keyword evidence="4" id="KW-0539">Nucleus</keyword>
<evidence type="ECO:0000256" key="1">
    <source>
        <dbReference type="ARBA" id="ARBA00004604"/>
    </source>
</evidence>
<reference evidence="8" key="1">
    <citation type="submission" date="2023-02" db="EMBL/GenBank/DDBJ databases">
        <title>Genome of toxic invasive species Heracleum sosnowskyi carries increased number of genes despite the absence of recent whole-genome duplications.</title>
        <authorList>
            <person name="Schelkunov M."/>
            <person name="Shtratnikova V."/>
            <person name="Makarenko M."/>
            <person name="Klepikova A."/>
            <person name="Omelchenko D."/>
            <person name="Novikova G."/>
            <person name="Obukhova E."/>
            <person name="Bogdanov V."/>
            <person name="Penin A."/>
            <person name="Logacheva M."/>
        </authorList>
    </citation>
    <scope>NUCLEOTIDE SEQUENCE</scope>
    <source>
        <strain evidence="8">Hsosn_3</strain>
        <tissue evidence="8">Leaf</tissue>
    </source>
</reference>
<evidence type="ECO:0000256" key="3">
    <source>
        <dbReference type="ARBA" id="ARBA00006427"/>
    </source>
</evidence>
<evidence type="ECO:0000256" key="2">
    <source>
        <dbReference type="ARBA" id="ARBA00004642"/>
    </source>
</evidence>
<proteinExistence type="inferred from homology"/>
<evidence type="ECO:0000256" key="5">
    <source>
        <dbReference type="SAM" id="MobiDB-lite"/>
    </source>
</evidence>
<dbReference type="InterPro" id="IPR011989">
    <property type="entry name" value="ARM-like"/>
</dbReference>
<dbReference type="EMBL" id="JAUIZM010000004">
    <property type="protein sequence ID" value="KAK1389700.1"/>
    <property type="molecule type" value="Genomic_DNA"/>
</dbReference>
<feature type="region of interest" description="Disordered" evidence="5">
    <location>
        <begin position="1"/>
        <end position="38"/>
    </location>
</feature>
<dbReference type="FunFam" id="1.25.10.10:FF:000348">
    <property type="entry name" value="uncharacterized protein LOC106763108 isoform X2"/>
    <property type="match status" value="1"/>
</dbReference>
<protein>
    <submittedName>
        <fullName evidence="8">Testis-expressed protein 10-like</fullName>
    </submittedName>
</protein>
<dbReference type="InterPro" id="IPR016024">
    <property type="entry name" value="ARM-type_fold"/>
</dbReference>
<dbReference type="PANTHER" id="PTHR16056">
    <property type="entry name" value="REGULATOR OF MICROTUBULE DYNAMICS PROTEIN"/>
    <property type="match status" value="1"/>
</dbReference>
<dbReference type="Pfam" id="PF12333">
    <property type="entry name" value="Ipi1_N"/>
    <property type="match status" value="1"/>
</dbReference>
<dbReference type="PANTHER" id="PTHR16056:SF2">
    <property type="entry name" value="TESTIS-EXPRESSED PROTEIN 10"/>
    <property type="match status" value="1"/>
</dbReference>
<comment type="similarity">
    <text evidence="3">Belongs to the IPI1/TEX10 family.</text>
</comment>
<dbReference type="InterPro" id="IPR024679">
    <property type="entry name" value="Ipi1_N"/>
</dbReference>
<evidence type="ECO:0000259" key="6">
    <source>
        <dbReference type="Pfam" id="PF12333"/>
    </source>
</evidence>
<evidence type="ECO:0000313" key="8">
    <source>
        <dbReference type="EMBL" id="KAK1389700.1"/>
    </source>
</evidence>
<dbReference type="InterPro" id="IPR057949">
    <property type="entry name" value="TPR_TEX10"/>
</dbReference>
<accession>A0AAD8MU84</accession>
<comment type="caution">
    <text evidence="8">The sequence shown here is derived from an EMBL/GenBank/DDBJ whole genome shotgun (WGS) entry which is preliminary data.</text>
</comment>
<feature type="compositionally biased region" description="Basic residues" evidence="5">
    <location>
        <begin position="1"/>
        <end position="13"/>
    </location>
</feature>
<evidence type="ECO:0000259" key="7">
    <source>
        <dbReference type="Pfam" id="PF25781"/>
    </source>
</evidence>
<organism evidence="8 9">
    <name type="scientific">Heracleum sosnowskyi</name>
    <dbReference type="NCBI Taxonomy" id="360622"/>
    <lineage>
        <taxon>Eukaryota</taxon>
        <taxon>Viridiplantae</taxon>
        <taxon>Streptophyta</taxon>
        <taxon>Embryophyta</taxon>
        <taxon>Tracheophyta</taxon>
        <taxon>Spermatophyta</taxon>
        <taxon>Magnoliopsida</taxon>
        <taxon>eudicotyledons</taxon>
        <taxon>Gunneridae</taxon>
        <taxon>Pentapetalae</taxon>
        <taxon>asterids</taxon>
        <taxon>campanulids</taxon>
        <taxon>Apiales</taxon>
        <taxon>Apiaceae</taxon>
        <taxon>Apioideae</taxon>
        <taxon>apioid superclade</taxon>
        <taxon>Tordylieae</taxon>
        <taxon>Tordyliinae</taxon>
        <taxon>Heracleum</taxon>
    </lineage>
</organism>
<feature type="domain" description="TEX10-like TPR repeats" evidence="7">
    <location>
        <begin position="502"/>
        <end position="856"/>
    </location>
</feature>
<evidence type="ECO:0000313" key="9">
    <source>
        <dbReference type="Proteomes" id="UP001237642"/>
    </source>
</evidence>
<dbReference type="GO" id="GO:0005634">
    <property type="term" value="C:nucleus"/>
    <property type="evidence" value="ECO:0007669"/>
    <property type="project" value="UniProtKB-SubCell"/>
</dbReference>
<reference evidence="8" key="2">
    <citation type="submission" date="2023-05" db="EMBL/GenBank/DDBJ databases">
        <authorList>
            <person name="Schelkunov M.I."/>
        </authorList>
    </citation>
    <scope>NUCLEOTIDE SEQUENCE</scope>
    <source>
        <strain evidence="8">Hsosn_3</strain>
        <tissue evidence="8">Leaf</tissue>
    </source>
</reference>
<keyword evidence="9" id="KW-1185">Reference proteome</keyword>
<sequence length="872" mass="98807">MGKPKSSSKKQPKRSGIDFKKIKRKIGRKLPPPKNTTNTDIKSKAIILPEQSVASDKAGLAVSKKGLTLKELLQQTSHHNAKVRKDALIGIKDVLTKYPDELKLHKLAVIEKLRERISDDDKLVRETLFQLFKSVIFPGCKEDGQGPFVSLMMVYIFSAMTNLAIDIRLMAFKFLDLVLQNCPTSFSLYAEKILQNYEDILRQNQFYLQDKAKLKSALAGITYCLSLLPHNQRGDALATDNIAAEGVLHAYEPDVPKESAGLSVITKKLNGILPIMVGCFQDFVPLVHTSPQLDAQSFDCMLSVLQSIDLIVQFFAYGTDKNEQELQIPPYFYTHRAVSPHGQDNNIMVMLKKLWDVFPLYPAQQLSEKEDNRYFILNIIISEIFLSLSNWIYPSSALLEKFLEFIDNALSEKICGSLQVGKVFHEKHSVSLVAYIPKLLKQVSGSWRSRILQGFTNVFKSCKPESSLKMVCISAIEEFLDSENVCLYLETSDPEILAYHITWLRELPSLLIHLGDKHPFSSKAVLLLLLHLGQRASINPTLSQEYNNIQHALKDFYSSIADSTVGYGPFISLARDIQELSVCCLYYFSYLDSPIIQSVTSCCLCHNLESFILFRIIEVLHSSYKAGRIQIANHISFFITLLSRYKVFTEKSHDVTESDGKSNFGTLKSITNVVCSFLLQLGDEHVVFQMLEKTVINQILLKPPLDNICALLRVLVTLDSEPTKLSEQSMISLSSFLPVYLTDIVSCIPEDKTESADIVSRKRTRYYLLPCMFFFSRSHKLLKLVLKMTGSLVNEKSSSGSTQQWTQYTTGYSRRIDAIVSVLLLIFADIKIQKNLLLCKAEIEQILENILQLQLSEDDLREFFSEPILKEQ</sequence>
<dbReference type="AlphaFoldDB" id="A0AAD8MU84"/>
<dbReference type="Gene3D" id="1.25.10.10">
    <property type="entry name" value="Leucine-rich Repeat Variant"/>
    <property type="match status" value="1"/>
</dbReference>
<gene>
    <name evidence="8" type="ORF">POM88_017878</name>
</gene>
<name>A0AAD8MU84_9APIA</name>
<dbReference type="SUPFAM" id="SSF48371">
    <property type="entry name" value="ARM repeat"/>
    <property type="match status" value="1"/>
</dbReference>
<evidence type="ECO:0000256" key="4">
    <source>
        <dbReference type="ARBA" id="ARBA00023242"/>
    </source>
</evidence>
<dbReference type="Pfam" id="PF25781">
    <property type="entry name" value="TPR_TEX10"/>
    <property type="match status" value="1"/>
</dbReference>
<feature type="domain" description="Pre-rRNA-processing protein Ipi1 N-terminal" evidence="6">
    <location>
        <begin position="147"/>
        <end position="209"/>
    </location>
</feature>